<accession>A0ABV8HTF6</accession>
<dbReference type="RefSeq" id="WP_386435184.1">
    <property type="nucleotide sequence ID" value="NZ_JBHSBB010000026.1"/>
</dbReference>
<dbReference type="Proteomes" id="UP001595765">
    <property type="component" value="Unassembled WGS sequence"/>
</dbReference>
<protein>
    <submittedName>
        <fullName evidence="2">Uncharacterized protein</fullName>
    </submittedName>
</protein>
<evidence type="ECO:0000256" key="1">
    <source>
        <dbReference type="SAM" id="SignalP"/>
    </source>
</evidence>
<name>A0ABV8HTF6_9ACTN</name>
<evidence type="ECO:0000313" key="3">
    <source>
        <dbReference type="Proteomes" id="UP001595765"/>
    </source>
</evidence>
<evidence type="ECO:0000313" key="2">
    <source>
        <dbReference type="EMBL" id="MFC4035359.1"/>
    </source>
</evidence>
<keyword evidence="1" id="KW-0732">Signal</keyword>
<feature type="signal peptide" evidence="1">
    <location>
        <begin position="1"/>
        <end position="27"/>
    </location>
</feature>
<organism evidence="2 3">
    <name type="scientific">Streptomyces polygonati</name>
    <dbReference type="NCBI Taxonomy" id="1617087"/>
    <lineage>
        <taxon>Bacteria</taxon>
        <taxon>Bacillati</taxon>
        <taxon>Actinomycetota</taxon>
        <taxon>Actinomycetes</taxon>
        <taxon>Kitasatosporales</taxon>
        <taxon>Streptomycetaceae</taxon>
        <taxon>Streptomyces</taxon>
    </lineage>
</organism>
<dbReference type="EMBL" id="JBHSBB010000026">
    <property type="protein sequence ID" value="MFC4035359.1"/>
    <property type="molecule type" value="Genomic_DNA"/>
</dbReference>
<comment type="caution">
    <text evidence="2">The sequence shown here is derived from an EMBL/GenBank/DDBJ whole genome shotgun (WGS) entry which is preliminary data.</text>
</comment>
<reference evidence="3" key="1">
    <citation type="journal article" date="2019" name="Int. J. Syst. Evol. Microbiol.">
        <title>The Global Catalogue of Microorganisms (GCM) 10K type strain sequencing project: providing services to taxonomists for standard genome sequencing and annotation.</title>
        <authorList>
            <consortium name="The Broad Institute Genomics Platform"/>
            <consortium name="The Broad Institute Genome Sequencing Center for Infectious Disease"/>
            <person name="Wu L."/>
            <person name="Ma J."/>
        </authorList>
    </citation>
    <scope>NUCLEOTIDE SEQUENCE [LARGE SCALE GENOMIC DNA]</scope>
    <source>
        <strain evidence="3">CGMCC 4.7237</strain>
    </source>
</reference>
<gene>
    <name evidence="2" type="ORF">ACFO3J_28390</name>
</gene>
<feature type="chain" id="PRO_5045298021" evidence="1">
    <location>
        <begin position="28"/>
        <end position="383"/>
    </location>
</feature>
<sequence length="383" mass="39544">MRVGRRIAMTLAAAGAITMAVSGLAVAEPVGGGPWVETSTGQVSVMSVAQAGPSVTWAGGAEVAAGDDGTIRFTPTMYRRDLAAGGTWRPVPLRGADTWNSRINDIAVNADGSAFFVGDQGSDGLGGVLVGRFAAGGWQLTDDTGLPAGTVEASLLSVSSLARQDAWAVGQGYVADTFAPIPVVQHWNGRQWRSVEIPGSADWSLNQVDEVAPNDVWVVGVDNDSGQSVAVHWDGHHWQRTATPAFADSAILFDVAARGPSDVWAVGWSRDTDKQIPAGLALHWDGRSWTQVPLPRGTFSLQAVALRPQGGLAVVGGNDDGAVGLSWTPAVGWGSLGLPGSDPQNALGVSSVASSGSHLTIGGWHHTTSDSGDVFVGGTLLTR</sequence>
<keyword evidence="3" id="KW-1185">Reference proteome</keyword>
<proteinExistence type="predicted"/>